<keyword evidence="1" id="KW-0812">Transmembrane</keyword>
<dbReference type="EMBL" id="CP134145">
    <property type="protein sequence ID" value="WNC72908.1"/>
    <property type="molecule type" value="Genomic_DNA"/>
</dbReference>
<name>A0ABY9TVU7_9GAMM</name>
<organism evidence="2 3">
    <name type="scientific">Thalassotalea psychrophila</name>
    <dbReference type="NCBI Taxonomy" id="3065647"/>
    <lineage>
        <taxon>Bacteria</taxon>
        <taxon>Pseudomonadati</taxon>
        <taxon>Pseudomonadota</taxon>
        <taxon>Gammaproteobacteria</taxon>
        <taxon>Alteromonadales</taxon>
        <taxon>Colwelliaceae</taxon>
        <taxon>Thalassotalea</taxon>
    </lineage>
</organism>
<gene>
    <name evidence="2" type="ORF">RGQ13_02720</name>
</gene>
<proteinExistence type="predicted"/>
<evidence type="ECO:0000256" key="1">
    <source>
        <dbReference type="SAM" id="Phobius"/>
    </source>
</evidence>
<reference evidence="3" key="1">
    <citation type="submission" date="2023-09" db="EMBL/GenBank/DDBJ databases">
        <authorList>
            <person name="Li S."/>
            <person name="Li X."/>
            <person name="Zhang C."/>
            <person name="Zhao Z."/>
        </authorList>
    </citation>
    <scope>NUCLEOTIDE SEQUENCE [LARGE SCALE GENOMIC DNA]</scope>
    <source>
        <strain evidence="3">SQ149</strain>
    </source>
</reference>
<evidence type="ECO:0000313" key="2">
    <source>
        <dbReference type="EMBL" id="WNC72908.1"/>
    </source>
</evidence>
<feature type="transmembrane region" description="Helical" evidence="1">
    <location>
        <begin position="12"/>
        <end position="34"/>
    </location>
</feature>
<keyword evidence="1" id="KW-1133">Transmembrane helix</keyword>
<accession>A0ABY9TVU7</accession>
<protein>
    <submittedName>
        <fullName evidence="2">MSHA biogenesis protein MshP</fullName>
    </submittedName>
</protein>
<keyword evidence="1" id="KW-0472">Membrane</keyword>
<dbReference type="RefSeq" id="WP_348392023.1">
    <property type="nucleotide sequence ID" value="NZ_CP134145.1"/>
</dbReference>
<keyword evidence="3" id="KW-1185">Reference proteome</keyword>
<sequence length="140" mass="14986">MCHKKSLRSKQRGASLIMAVFMIVIFSLFAAVLVRMIGSSSENISYEVIGTRAYAAADTGNQWALQQLFQLNTSTSSCVDVTTPPDISAVNGLIGCRVANLQCDSFVESGVTYFTLTSTGVCDSGDVSTSRTLQVDARTL</sequence>
<dbReference type="Proteomes" id="UP001258994">
    <property type="component" value="Chromosome"/>
</dbReference>
<evidence type="ECO:0000313" key="3">
    <source>
        <dbReference type="Proteomes" id="UP001258994"/>
    </source>
</evidence>